<dbReference type="Pfam" id="PF00300">
    <property type="entry name" value="His_Phos_1"/>
    <property type="match status" value="1"/>
</dbReference>
<dbReference type="EC" id="3.1.3.85" evidence="2"/>
<dbReference type="PANTHER" id="PTHR46517">
    <property type="entry name" value="FRUCTOSE-2,6-BISPHOSPHATASE TIGAR"/>
    <property type="match status" value="1"/>
</dbReference>
<evidence type="ECO:0000313" key="2">
    <source>
        <dbReference type="EMBL" id="VVE52587.1"/>
    </source>
</evidence>
<dbReference type="InterPro" id="IPR029033">
    <property type="entry name" value="His_PPase_superfam"/>
</dbReference>
<gene>
    <name evidence="2" type="primary">gpgP</name>
    <name evidence="2" type="ORF">PPN31114_04792</name>
</gene>
<dbReference type="GO" id="GO:0005829">
    <property type="term" value="C:cytosol"/>
    <property type="evidence" value="ECO:0007669"/>
    <property type="project" value="TreeGrafter"/>
</dbReference>
<dbReference type="CDD" id="cd07067">
    <property type="entry name" value="HP_PGM_like"/>
    <property type="match status" value="1"/>
</dbReference>
<dbReference type="AlphaFoldDB" id="A0A5E4YW28"/>
<sequence>MDLILLRHPPPDVAPGVCYGQTDLPVDAAKFDVTVAAMRQKLVTLLDGRRPLAIHSSPLQRARDAAQSIAASLGMPVTEDARLSEMHFGEWEMQAWNTIDRDQLDAWANDVTGFSPPGGESAHDVASRMAAWAKAVLATTKDSARDVHVAVTHAGPMRLHAAAALGMPPTACLSWALDFGAVCALRVSNDGQACLLRWNG</sequence>
<dbReference type="InterPro" id="IPR013078">
    <property type="entry name" value="His_Pase_superF_clade-1"/>
</dbReference>
<dbReference type="GO" id="GO:0043456">
    <property type="term" value="P:regulation of pentose-phosphate shunt"/>
    <property type="evidence" value="ECO:0007669"/>
    <property type="project" value="TreeGrafter"/>
</dbReference>
<dbReference type="OrthoDB" id="5296884at2"/>
<dbReference type="GO" id="GO:0004331">
    <property type="term" value="F:fructose-2,6-bisphosphate 2-phosphatase activity"/>
    <property type="evidence" value="ECO:0007669"/>
    <property type="project" value="TreeGrafter"/>
</dbReference>
<dbReference type="Gene3D" id="3.40.50.1240">
    <property type="entry name" value="Phosphoglycerate mutase-like"/>
    <property type="match status" value="1"/>
</dbReference>
<evidence type="ECO:0000313" key="3">
    <source>
        <dbReference type="Proteomes" id="UP000366945"/>
    </source>
</evidence>
<reference evidence="2 3" key="1">
    <citation type="submission" date="2019-08" db="EMBL/GenBank/DDBJ databases">
        <authorList>
            <person name="Peeters C."/>
        </authorList>
    </citation>
    <scope>NUCLEOTIDE SEQUENCE [LARGE SCALE GENOMIC DNA]</scope>
    <source>
        <strain evidence="2 3">LMG 31114</strain>
    </source>
</reference>
<name>A0A5E4YW28_9BURK</name>
<proteinExistence type="predicted"/>
<dbReference type="Proteomes" id="UP000366945">
    <property type="component" value="Unassembled WGS sequence"/>
</dbReference>
<evidence type="ECO:0000256" key="1">
    <source>
        <dbReference type="ARBA" id="ARBA00022801"/>
    </source>
</evidence>
<dbReference type="SMART" id="SM00855">
    <property type="entry name" value="PGAM"/>
    <property type="match status" value="1"/>
</dbReference>
<dbReference type="GeneID" id="300406773"/>
<keyword evidence="1 2" id="KW-0378">Hydrolase</keyword>
<dbReference type="PANTHER" id="PTHR46517:SF1">
    <property type="entry name" value="FRUCTOSE-2,6-BISPHOSPHATASE TIGAR"/>
    <property type="match status" value="1"/>
</dbReference>
<organism evidence="2 3">
    <name type="scientific">Pandoraea pneumonica</name>
    <dbReference type="NCBI Taxonomy" id="2508299"/>
    <lineage>
        <taxon>Bacteria</taxon>
        <taxon>Pseudomonadati</taxon>
        <taxon>Pseudomonadota</taxon>
        <taxon>Betaproteobacteria</taxon>
        <taxon>Burkholderiales</taxon>
        <taxon>Burkholderiaceae</taxon>
        <taxon>Pandoraea</taxon>
    </lineage>
</organism>
<accession>A0A5E4YW28</accession>
<dbReference type="GO" id="GO:0045820">
    <property type="term" value="P:negative regulation of glycolytic process"/>
    <property type="evidence" value="ECO:0007669"/>
    <property type="project" value="TreeGrafter"/>
</dbReference>
<dbReference type="SUPFAM" id="SSF53254">
    <property type="entry name" value="Phosphoglycerate mutase-like"/>
    <property type="match status" value="1"/>
</dbReference>
<dbReference type="EMBL" id="CABPSK010000006">
    <property type="protein sequence ID" value="VVE52587.1"/>
    <property type="molecule type" value="Genomic_DNA"/>
</dbReference>
<dbReference type="RefSeq" id="WP_150682000.1">
    <property type="nucleotide sequence ID" value="NZ_CABPSK010000006.1"/>
</dbReference>
<keyword evidence="3" id="KW-1185">Reference proteome</keyword>
<dbReference type="InterPro" id="IPR051695">
    <property type="entry name" value="Phosphoglycerate_Mutase"/>
</dbReference>
<protein>
    <submittedName>
        <fullName evidence="2">Glucosyl-3-phosphoglycerate phosphatase</fullName>
        <ecNumber evidence="2">3.1.3.85</ecNumber>
    </submittedName>
</protein>